<dbReference type="InterPro" id="IPR013783">
    <property type="entry name" value="Ig-like_fold"/>
</dbReference>
<dbReference type="SUPFAM" id="SSF81296">
    <property type="entry name" value="E set domains"/>
    <property type="match status" value="1"/>
</dbReference>
<evidence type="ECO:0000256" key="8">
    <source>
        <dbReference type="RuleBase" id="RU361153"/>
    </source>
</evidence>
<dbReference type="InterPro" id="IPR040946">
    <property type="entry name" value="CBM46"/>
</dbReference>
<keyword evidence="7" id="KW-0624">Polysaccharide degradation</keyword>
<gene>
    <name evidence="13" type="ORF">J2T15_003911</name>
</gene>
<evidence type="ECO:0000256" key="5">
    <source>
        <dbReference type="ARBA" id="ARBA00023277"/>
    </source>
</evidence>
<feature type="domain" description="Carbohydrate binding X2" evidence="11">
    <location>
        <begin position="368"/>
        <end position="449"/>
    </location>
</feature>
<dbReference type="Pfam" id="PF00150">
    <property type="entry name" value="Cellulase"/>
    <property type="match status" value="1"/>
</dbReference>
<dbReference type="PANTHER" id="PTHR31297">
    <property type="entry name" value="GLUCAN ENDO-1,6-BETA-GLUCOSIDASE B"/>
    <property type="match status" value="1"/>
</dbReference>
<dbReference type="Pfam" id="PF03442">
    <property type="entry name" value="CBM_X2"/>
    <property type="match status" value="1"/>
</dbReference>
<dbReference type="Gene3D" id="3.20.20.80">
    <property type="entry name" value="Glycosidases"/>
    <property type="match status" value="1"/>
</dbReference>
<feature type="domain" description="Glycoside hydrolase family 5" evidence="10">
    <location>
        <begin position="57"/>
        <end position="337"/>
    </location>
</feature>
<dbReference type="PIRSF" id="PIRSF001043">
    <property type="entry name" value="Endoglucanase_B"/>
    <property type="match status" value="1"/>
</dbReference>
<keyword evidence="5" id="KW-0119">Carbohydrate metabolism</keyword>
<evidence type="ECO:0000259" key="10">
    <source>
        <dbReference type="Pfam" id="PF00150"/>
    </source>
</evidence>
<evidence type="ECO:0000313" key="13">
    <source>
        <dbReference type="EMBL" id="MDQ0114456.1"/>
    </source>
</evidence>
<keyword evidence="6 8" id="KW-0326">Glycosidase</keyword>
<comment type="similarity">
    <text evidence="1 8">Belongs to the glycosyl hydrolase 5 (cellulase A) family.</text>
</comment>
<organism evidence="13 14">
    <name type="scientific">Paenibacillus harenae</name>
    <dbReference type="NCBI Taxonomy" id="306543"/>
    <lineage>
        <taxon>Bacteria</taxon>
        <taxon>Bacillati</taxon>
        <taxon>Bacillota</taxon>
        <taxon>Bacilli</taxon>
        <taxon>Bacillales</taxon>
        <taxon>Paenibacillaceae</taxon>
        <taxon>Paenibacillus</taxon>
    </lineage>
</organism>
<feature type="signal peptide" evidence="9">
    <location>
        <begin position="1"/>
        <end position="27"/>
    </location>
</feature>
<evidence type="ECO:0000259" key="12">
    <source>
        <dbReference type="Pfam" id="PF18448"/>
    </source>
</evidence>
<feature type="chain" id="PRO_5046706347" evidence="9">
    <location>
        <begin position="28"/>
        <end position="561"/>
    </location>
</feature>
<dbReference type="PANTHER" id="PTHR31297:SF41">
    <property type="entry name" value="ENDOGLUCANASE, PUTATIVE (AFU_ORTHOLOGUE AFUA_5G01830)-RELATED"/>
    <property type="match status" value="1"/>
</dbReference>
<dbReference type="Pfam" id="PF18448">
    <property type="entry name" value="CBM46"/>
    <property type="match status" value="1"/>
</dbReference>
<evidence type="ECO:0000256" key="3">
    <source>
        <dbReference type="ARBA" id="ARBA00022801"/>
    </source>
</evidence>
<dbReference type="InterPro" id="IPR016282">
    <property type="entry name" value="Glyco_hydro_5_endoGlcnase_B"/>
</dbReference>
<evidence type="ECO:0000256" key="9">
    <source>
        <dbReference type="SAM" id="SignalP"/>
    </source>
</evidence>
<dbReference type="PROSITE" id="PS00659">
    <property type="entry name" value="GLYCOSYL_HYDROL_F5"/>
    <property type="match status" value="1"/>
</dbReference>
<evidence type="ECO:0000256" key="7">
    <source>
        <dbReference type="ARBA" id="ARBA00023326"/>
    </source>
</evidence>
<dbReference type="RefSeq" id="WP_307205798.1">
    <property type="nucleotide sequence ID" value="NZ_JAUSSU010000007.1"/>
</dbReference>
<evidence type="ECO:0000259" key="11">
    <source>
        <dbReference type="Pfam" id="PF03442"/>
    </source>
</evidence>
<keyword evidence="4" id="KW-0136">Cellulose degradation</keyword>
<dbReference type="Gene3D" id="2.60.40.10">
    <property type="entry name" value="Immunoglobulins"/>
    <property type="match status" value="1"/>
</dbReference>
<accession>A0ABT9U488</accession>
<evidence type="ECO:0000256" key="4">
    <source>
        <dbReference type="ARBA" id="ARBA00023001"/>
    </source>
</evidence>
<dbReference type="InterPro" id="IPR017853">
    <property type="entry name" value="GH"/>
</dbReference>
<proteinExistence type="inferred from homology"/>
<dbReference type="EMBL" id="JAUSSU010000007">
    <property type="protein sequence ID" value="MDQ0114456.1"/>
    <property type="molecule type" value="Genomic_DNA"/>
</dbReference>
<evidence type="ECO:0000256" key="6">
    <source>
        <dbReference type="ARBA" id="ARBA00023295"/>
    </source>
</evidence>
<comment type="caution">
    <text evidence="13">The sequence shown here is derived from an EMBL/GenBank/DDBJ whole genome shotgun (WGS) entry which is preliminary data.</text>
</comment>
<name>A0ABT9U488_PAEHA</name>
<dbReference type="InterPro" id="IPR005102">
    <property type="entry name" value="Carbo-bd_X2"/>
</dbReference>
<dbReference type="SUPFAM" id="SSF51445">
    <property type="entry name" value="(Trans)glycosidases"/>
    <property type="match status" value="1"/>
</dbReference>
<protein>
    <submittedName>
        <fullName evidence="13">Aryl-phospho-beta-D-glucosidase BglC (GH1 family)</fullName>
    </submittedName>
</protein>
<feature type="domain" description="Endoglucanase B carbohydrate binding" evidence="12">
    <location>
        <begin position="456"/>
        <end position="559"/>
    </location>
</feature>
<dbReference type="InterPro" id="IPR018087">
    <property type="entry name" value="Glyco_hydro_5_CS"/>
</dbReference>
<evidence type="ECO:0000256" key="1">
    <source>
        <dbReference type="ARBA" id="ARBA00005641"/>
    </source>
</evidence>
<keyword evidence="3 8" id="KW-0378">Hydrolase</keyword>
<evidence type="ECO:0000256" key="2">
    <source>
        <dbReference type="ARBA" id="ARBA00022729"/>
    </source>
</evidence>
<dbReference type="InterPro" id="IPR014756">
    <property type="entry name" value="Ig_E-set"/>
</dbReference>
<keyword evidence="2 9" id="KW-0732">Signal</keyword>
<reference evidence="13 14" key="1">
    <citation type="submission" date="2023-07" db="EMBL/GenBank/DDBJ databases">
        <title>Sorghum-associated microbial communities from plants grown in Nebraska, USA.</title>
        <authorList>
            <person name="Schachtman D."/>
        </authorList>
    </citation>
    <scope>NUCLEOTIDE SEQUENCE [LARGE SCALE GENOMIC DNA]</scope>
    <source>
        <strain evidence="13 14">CC482</strain>
    </source>
</reference>
<dbReference type="InterPro" id="IPR001547">
    <property type="entry name" value="Glyco_hydro_5"/>
</dbReference>
<dbReference type="Proteomes" id="UP001229346">
    <property type="component" value="Unassembled WGS sequence"/>
</dbReference>
<sequence length="561" mass="62171">MRKTKAFLSLMLTITLLFTASSFSFPASTSASTPMQTYVSAMQPGWNLGNTLEAIGTDFETSWGNPPVTQEFIQEIKAQGFKSIRIPVSWNQRMSAGPDYTIDPAFLNRVEEVVNMALAEGLYVMLNIHDVWQWMRPSMATQHDAVMAQFEAAWTQIADRFKNHSNLLMFESANEPDYLNVDEATQHAFLDEVNTTFFNIVRASGGNNAVRPLVLPSLMTNAGQAYLNSLATTIENLNDPNIIATVHYYGLWHFSVNIAGYTTFNAEAKNDIDTMVNNVYNTFVSKGIPVVIGEYGILGHDKNRETVERGEMLKYFEYFLHATQSKGIATMWWDNGSYFNRTTYEWRDQELYNIIMHSLTGRTSTTSFDQIFIKSGEAVSDASITMNLNGNSLVSLKNGDQTLVSGTDYTVNGNVLTLKASYLSGFTAGGFGQKAVLSAHFSSGPDWKILVRYYNTPVVSKASGTSSGGLAIPTAFNGDVLATMEAVYTNGTNAGPHNWTSYKEYAYAFLPDYANNTVMITPNFFSETTGGTINLTFHFWSGAIVKYQLTTKGNRITGTPK</sequence>
<evidence type="ECO:0000313" key="14">
    <source>
        <dbReference type="Proteomes" id="UP001229346"/>
    </source>
</evidence>
<dbReference type="InterPro" id="IPR050386">
    <property type="entry name" value="Glycosyl_hydrolase_5"/>
</dbReference>
<keyword evidence="14" id="KW-1185">Reference proteome</keyword>